<feature type="transmembrane region" description="Helical" evidence="1">
    <location>
        <begin position="140"/>
        <end position="160"/>
    </location>
</feature>
<dbReference type="RefSeq" id="WP_051793549.1">
    <property type="nucleotide sequence ID" value="NZ_QHKI01000005.1"/>
</dbReference>
<evidence type="ECO:0000313" key="4">
    <source>
        <dbReference type="Proteomes" id="UP000287547"/>
    </source>
</evidence>
<evidence type="ECO:0000256" key="2">
    <source>
        <dbReference type="SAM" id="SignalP"/>
    </source>
</evidence>
<name>A0A428ZIN9_KIBAR</name>
<feature type="signal peptide" evidence="2">
    <location>
        <begin position="1"/>
        <end position="29"/>
    </location>
</feature>
<dbReference type="OrthoDB" id="4258031at2"/>
<sequence>MNRAIAVLATFVVTAFVVTALLTAGPAHAHGGPIKLEVQSDGGQGVNATVTYQNDGHMVTDQVLLSYTAVTPDGRTAGPVRMIASSEGQAFYRSEQPLPIGNWTVTVTATRPSHAQKTVAITSTLLPTPPVATESPASTIVIVVVVLVAISILGVVSVLGRRRARRLALRS</sequence>
<dbReference type="EMBL" id="QHKI01000005">
    <property type="protein sequence ID" value="RSM87914.1"/>
    <property type="molecule type" value="Genomic_DNA"/>
</dbReference>
<gene>
    <name evidence="3" type="ORF">DMH04_09325</name>
</gene>
<feature type="chain" id="PRO_5019192541" description="Copper resistance protein CopC" evidence="2">
    <location>
        <begin position="30"/>
        <end position="171"/>
    </location>
</feature>
<protein>
    <recommendedName>
        <fullName evidence="5">Copper resistance protein CopC</fullName>
    </recommendedName>
</protein>
<dbReference type="Proteomes" id="UP000287547">
    <property type="component" value="Unassembled WGS sequence"/>
</dbReference>
<dbReference type="AlphaFoldDB" id="A0A428ZIN9"/>
<keyword evidence="2" id="KW-0732">Signal</keyword>
<evidence type="ECO:0000313" key="3">
    <source>
        <dbReference type="EMBL" id="RSM87914.1"/>
    </source>
</evidence>
<proteinExistence type="predicted"/>
<accession>A0A428ZIN9</accession>
<keyword evidence="1" id="KW-0812">Transmembrane</keyword>
<keyword evidence="1" id="KW-1133">Transmembrane helix</keyword>
<keyword evidence="1" id="KW-0472">Membrane</keyword>
<reference evidence="3 4" key="1">
    <citation type="submission" date="2018-05" db="EMBL/GenBank/DDBJ databases">
        <title>Evolution of GPA BGCs.</title>
        <authorList>
            <person name="Waglechner N."/>
            <person name="Wright G.D."/>
        </authorList>
    </citation>
    <scope>NUCLEOTIDE SEQUENCE [LARGE SCALE GENOMIC DNA]</scope>
    <source>
        <strain evidence="3 4">A82846</strain>
    </source>
</reference>
<evidence type="ECO:0008006" key="5">
    <source>
        <dbReference type="Google" id="ProtNLM"/>
    </source>
</evidence>
<organism evidence="3 4">
    <name type="scientific">Kibdelosporangium aridum</name>
    <dbReference type="NCBI Taxonomy" id="2030"/>
    <lineage>
        <taxon>Bacteria</taxon>
        <taxon>Bacillati</taxon>
        <taxon>Actinomycetota</taxon>
        <taxon>Actinomycetes</taxon>
        <taxon>Pseudonocardiales</taxon>
        <taxon>Pseudonocardiaceae</taxon>
        <taxon>Kibdelosporangium</taxon>
    </lineage>
</organism>
<evidence type="ECO:0000256" key="1">
    <source>
        <dbReference type="SAM" id="Phobius"/>
    </source>
</evidence>
<comment type="caution">
    <text evidence="3">The sequence shown here is derived from an EMBL/GenBank/DDBJ whole genome shotgun (WGS) entry which is preliminary data.</text>
</comment>